<dbReference type="Proteomes" id="UP000789845">
    <property type="component" value="Unassembled WGS sequence"/>
</dbReference>
<keyword evidence="2" id="KW-1185">Reference proteome</keyword>
<accession>A0A9C7L8V8</accession>
<name>A0A9C7L8V8_9BACI</name>
<evidence type="ECO:0000313" key="1">
    <source>
        <dbReference type="EMBL" id="CAG9607276.1"/>
    </source>
</evidence>
<evidence type="ECO:0000313" key="2">
    <source>
        <dbReference type="Proteomes" id="UP000789845"/>
    </source>
</evidence>
<comment type="caution">
    <text evidence="1">The sequence shown here is derived from an EMBL/GenBank/DDBJ whole genome shotgun (WGS) entry which is preliminary data.</text>
</comment>
<dbReference type="EMBL" id="CAKJTG010000004">
    <property type="protein sequence ID" value="CAG9607276.1"/>
    <property type="molecule type" value="Genomic_DNA"/>
</dbReference>
<protein>
    <submittedName>
        <fullName evidence="1">Uncharacterized protein</fullName>
    </submittedName>
</protein>
<reference evidence="1" key="1">
    <citation type="submission" date="2021-10" db="EMBL/GenBank/DDBJ databases">
        <authorList>
            <person name="Criscuolo A."/>
        </authorList>
    </citation>
    <scope>NUCLEOTIDE SEQUENCE</scope>
    <source>
        <strain evidence="1">CIP111885</strain>
    </source>
</reference>
<proteinExistence type="predicted"/>
<organism evidence="1 2">
    <name type="scientific">Pseudoneobacillus rhizosphaerae</name>
    <dbReference type="NCBI Taxonomy" id="2880968"/>
    <lineage>
        <taxon>Bacteria</taxon>
        <taxon>Bacillati</taxon>
        <taxon>Bacillota</taxon>
        <taxon>Bacilli</taxon>
        <taxon>Bacillales</taxon>
        <taxon>Bacillaceae</taxon>
        <taxon>Pseudoneobacillus</taxon>
    </lineage>
</organism>
<dbReference type="AlphaFoldDB" id="A0A9C7L8V8"/>
<sequence>MGILAISTYGLFPFQYFSTTFGEELYICYNEPIILERCEGLLLTFEEKIAIIESFPELQRKNVSLGRVNYHFEESASDKKNVVYHLHPKGNGFVYAEYLQGYEIDDKGMVNIRDFSAEELRSIIQKSILSLTPKSSVEDAIIGDNKEEKWIDAENNSLILIEEDEMWNIYFGLNLDNTFNSYEEATEYLLEEGFKRL</sequence>
<gene>
    <name evidence="1" type="ORF">NEOCIP111885_00966</name>
</gene>